<organism evidence="2 3">
    <name type="scientific">Bacillus salitolerans</name>
    <dbReference type="NCBI Taxonomy" id="1437434"/>
    <lineage>
        <taxon>Bacteria</taxon>
        <taxon>Bacillati</taxon>
        <taxon>Bacillota</taxon>
        <taxon>Bacilli</taxon>
        <taxon>Bacillales</taxon>
        <taxon>Bacillaceae</taxon>
        <taxon>Bacillus</taxon>
    </lineage>
</organism>
<sequence>MTVWLKGRLLQFISFLLFIMINVITLKILFTVIEWVYVEKIDMWYLATLPLIGLLLLVFSYQFCKKFYFGYWRFILYIPFINVLIFFILNTYLIGLVGGHQGLEDDYAFGMILLVVIPIVWLLYVIPTVLGVRANKVSRPVKI</sequence>
<keyword evidence="3" id="KW-1185">Reference proteome</keyword>
<keyword evidence="1" id="KW-0472">Membrane</keyword>
<evidence type="ECO:0000313" key="3">
    <source>
        <dbReference type="Proteomes" id="UP001597214"/>
    </source>
</evidence>
<evidence type="ECO:0000313" key="2">
    <source>
        <dbReference type="EMBL" id="MFD1738020.1"/>
    </source>
</evidence>
<keyword evidence="1" id="KW-0812">Transmembrane</keyword>
<gene>
    <name evidence="2" type="ORF">ACFSCX_15900</name>
</gene>
<comment type="caution">
    <text evidence="2">The sequence shown here is derived from an EMBL/GenBank/DDBJ whole genome shotgun (WGS) entry which is preliminary data.</text>
</comment>
<protein>
    <submittedName>
        <fullName evidence="2">Uncharacterized protein</fullName>
    </submittedName>
</protein>
<dbReference type="EMBL" id="JBHUEM010000028">
    <property type="protein sequence ID" value="MFD1738020.1"/>
    <property type="molecule type" value="Genomic_DNA"/>
</dbReference>
<proteinExistence type="predicted"/>
<reference evidence="3" key="1">
    <citation type="journal article" date="2019" name="Int. J. Syst. Evol. Microbiol.">
        <title>The Global Catalogue of Microorganisms (GCM) 10K type strain sequencing project: providing services to taxonomists for standard genome sequencing and annotation.</title>
        <authorList>
            <consortium name="The Broad Institute Genomics Platform"/>
            <consortium name="The Broad Institute Genome Sequencing Center for Infectious Disease"/>
            <person name="Wu L."/>
            <person name="Ma J."/>
        </authorList>
    </citation>
    <scope>NUCLEOTIDE SEQUENCE [LARGE SCALE GENOMIC DNA]</scope>
    <source>
        <strain evidence="3">CCUG 49339</strain>
    </source>
</reference>
<evidence type="ECO:0000256" key="1">
    <source>
        <dbReference type="SAM" id="Phobius"/>
    </source>
</evidence>
<dbReference type="Proteomes" id="UP001597214">
    <property type="component" value="Unassembled WGS sequence"/>
</dbReference>
<feature type="transmembrane region" description="Helical" evidence="1">
    <location>
        <begin position="12"/>
        <end position="37"/>
    </location>
</feature>
<accession>A0ABW4LS69</accession>
<keyword evidence="1" id="KW-1133">Transmembrane helix</keyword>
<feature type="transmembrane region" description="Helical" evidence="1">
    <location>
        <begin position="107"/>
        <end position="132"/>
    </location>
</feature>
<feature type="transmembrane region" description="Helical" evidence="1">
    <location>
        <begin position="43"/>
        <end position="62"/>
    </location>
</feature>
<name>A0ABW4LS69_9BACI</name>
<feature type="transmembrane region" description="Helical" evidence="1">
    <location>
        <begin position="74"/>
        <end position="95"/>
    </location>
</feature>
<dbReference type="RefSeq" id="WP_377929237.1">
    <property type="nucleotide sequence ID" value="NZ_JBHUEM010000028.1"/>
</dbReference>